<sequence>MFIMGRMLSVSVIMTSVTVQIPSGLGTMSWMILATMLLSLINLMPSDRNDRLLLFLLRVRTAENVRREYLYDVFLVTGYSGREDVGREHKHCEALWRTDVRRDELRTQHVDNEGFRRENTRFEEVGSEHLGNHGFRRENPRVECARSHYL</sequence>
<keyword evidence="2" id="KW-1185">Reference proteome</keyword>
<organism evidence="1 2">
    <name type="scientific">Pristionchus mayeri</name>
    <dbReference type="NCBI Taxonomy" id="1317129"/>
    <lineage>
        <taxon>Eukaryota</taxon>
        <taxon>Metazoa</taxon>
        <taxon>Ecdysozoa</taxon>
        <taxon>Nematoda</taxon>
        <taxon>Chromadorea</taxon>
        <taxon>Rhabditida</taxon>
        <taxon>Rhabditina</taxon>
        <taxon>Diplogasteromorpha</taxon>
        <taxon>Diplogasteroidea</taxon>
        <taxon>Neodiplogasteridae</taxon>
        <taxon>Pristionchus</taxon>
    </lineage>
</organism>
<dbReference type="Proteomes" id="UP001328107">
    <property type="component" value="Unassembled WGS sequence"/>
</dbReference>
<gene>
    <name evidence="1" type="ORF">PMAYCL1PPCAC_03631</name>
</gene>
<name>A0AAN4Z3T1_9BILA</name>
<proteinExistence type="predicted"/>
<comment type="caution">
    <text evidence="1">The sequence shown here is derived from an EMBL/GenBank/DDBJ whole genome shotgun (WGS) entry which is preliminary data.</text>
</comment>
<feature type="non-terminal residue" evidence="1">
    <location>
        <position position="150"/>
    </location>
</feature>
<protein>
    <submittedName>
        <fullName evidence="1">Uncharacterized protein</fullName>
    </submittedName>
</protein>
<evidence type="ECO:0000313" key="2">
    <source>
        <dbReference type="Proteomes" id="UP001328107"/>
    </source>
</evidence>
<dbReference type="EMBL" id="BTRK01000001">
    <property type="protein sequence ID" value="GMR33436.1"/>
    <property type="molecule type" value="Genomic_DNA"/>
</dbReference>
<dbReference type="AlphaFoldDB" id="A0AAN4Z3T1"/>
<reference evidence="2" key="1">
    <citation type="submission" date="2022-10" db="EMBL/GenBank/DDBJ databases">
        <title>Genome assembly of Pristionchus species.</title>
        <authorList>
            <person name="Yoshida K."/>
            <person name="Sommer R.J."/>
        </authorList>
    </citation>
    <scope>NUCLEOTIDE SEQUENCE [LARGE SCALE GENOMIC DNA]</scope>
    <source>
        <strain evidence="2">RS5460</strain>
    </source>
</reference>
<accession>A0AAN4Z3T1</accession>
<evidence type="ECO:0000313" key="1">
    <source>
        <dbReference type="EMBL" id="GMR33436.1"/>
    </source>
</evidence>